<evidence type="ECO:0000313" key="2">
    <source>
        <dbReference type="EMBL" id="GFZ21099.1"/>
    </source>
</evidence>
<evidence type="ECO:0000313" key="3">
    <source>
        <dbReference type="Proteomes" id="UP000585474"/>
    </source>
</evidence>
<dbReference type="Gene3D" id="3.20.20.190">
    <property type="entry name" value="Phosphatidylinositol (PI) phosphodiesterase"/>
    <property type="match status" value="1"/>
</dbReference>
<name>A0A7J0HDE6_9ERIC</name>
<keyword evidence="1" id="KW-1133">Transmembrane helix</keyword>
<dbReference type="GO" id="GO:0008081">
    <property type="term" value="F:phosphoric diester hydrolase activity"/>
    <property type="evidence" value="ECO:0007669"/>
    <property type="project" value="InterPro"/>
</dbReference>
<dbReference type="EMBL" id="BJWL01000029">
    <property type="protein sequence ID" value="GFZ21099.1"/>
    <property type="molecule type" value="Genomic_DNA"/>
</dbReference>
<dbReference type="InterPro" id="IPR051057">
    <property type="entry name" value="PI-PLC_domain"/>
</dbReference>
<dbReference type="Pfam" id="PF26178">
    <property type="entry name" value="PI-PLC_cat"/>
    <property type="match status" value="2"/>
</dbReference>
<keyword evidence="1" id="KW-0472">Membrane</keyword>
<sequence length="400" mass="44787">MYDRQCARLTFSDPFTIVVSLSFLSHASLLWQNIPDLISSRLANPHSPALDLLNDVEEFLSSNPSEIVSLILEDRVNAPNGLGKAFDASGLTKYILPLKKMPRAGGDWPSVKDMVADNHRLVVFTSNKSKEESEGIAYKWNFMVEYKCKEKYSPFFPSDYHRLVRRRTIGEILKMKMWNCTKSDNLSALDSTSKSLMLLKYHSNPRIARDLMNAIHTCYTVAFSRWANFIVVDYREKSDMGPAFQAVNFLNGKLLCGCDDVSSCKLKMSDFYVSRLTGTGYKTRAVSSATKVIFGTRLSDSLDSSLTRTRQTITSLDRLQLGAFLNVLTVVSVSWRLIQPYPKDLVGSYTSCHRRLDLGMGAIRGNLVVQVILCLLICLEIAVTVAFRPSSGAVTLPSLL</sequence>
<reference evidence="2 3" key="1">
    <citation type="submission" date="2019-07" db="EMBL/GenBank/DDBJ databases">
        <title>De Novo Assembly of kiwifruit Actinidia rufa.</title>
        <authorList>
            <person name="Sugita-Konishi S."/>
            <person name="Sato K."/>
            <person name="Mori E."/>
            <person name="Abe Y."/>
            <person name="Kisaki G."/>
            <person name="Hamano K."/>
            <person name="Suezawa K."/>
            <person name="Otani M."/>
            <person name="Fukuda T."/>
            <person name="Manabe T."/>
            <person name="Gomi K."/>
            <person name="Tabuchi M."/>
            <person name="Akimitsu K."/>
            <person name="Kataoka I."/>
        </authorList>
    </citation>
    <scope>NUCLEOTIDE SEQUENCE [LARGE SCALE GENOMIC DNA]</scope>
    <source>
        <strain evidence="3">cv. Fuchu</strain>
    </source>
</reference>
<keyword evidence="3" id="KW-1185">Reference proteome</keyword>
<dbReference type="PANTHER" id="PTHR13593">
    <property type="match status" value="1"/>
</dbReference>
<dbReference type="AlphaFoldDB" id="A0A7J0HDE6"/>
<dbReference type="SUPFAM" id="SSF51695">
    <property type="entry name" value="PLC-like phosphodiesterases"/>
    <property type="match status" value="1"/>
</dbReference>
<organism evidence="2 3">
    <name type="scientific">Actinidia rufa</name>
    <dbReference type="NCBI Taxonomy" id="165716"/>
    <lineage>
        <taxon>Eukaryota</taxon>
        <taxon>Viridiplantae</taxon>
        <taxon>Streptophyta</taxon>
        <taxon>Embryophyta</taxon>
        <taxon>Tracheophyta</taxon>
        <taxon>Spermatophyta</taxon>
        <taxon>Magnoliopsida</taxon>
        <taxon>eudicotyledons</taxon>
        <taxon>Gunneridae</taxon>
        <taxon>Pentapetalae</taxon>
        <taxon>asterids</taxon>
        <taxon>Ericales</taxon>
        <taxon>Actinidiaceae</taxon>
        <taxon>Actinidia</taxon>
    </lineage>
</organism>
<dbReference type="GO" id="GO:0006629">
    <property type="term" value="P:lipid metabolic process"/>
    <property type="evidence" value="ECO:0007669"/>
    <property type="project" value="InterPro"/>
</dbReference>
<dbReference type="Proteomes" id="UP000585474">
    <property type="component" value="Unassembled WGS sequence"/>
</dbReference>
<protein>
    <submittedName>
        <fullName evidence="2">PLC-like phosphodiesterases superfamily protein</fullName>
    </submittedName>
</protein>
<dbReference type="PANTHER" id="PTHR13593:SF51">
    <property type="entry name" value="F21F23.12 PROTEIN"/>
    <property type="match status" value="1"/>
</dbReference>
<dbReference type="OrthoDB" id="1739980at2759"/>
<proteinExistence type="predicted"/>
<keyword evidence="1" id="KW-0812">Transmembrane</keyword>
<evidence type="ECO:0000256" key="1">
    <source>
        <dbReference type="SAM" id="Phobius"/>
    </source>
</evidence>
<gene>
    <name evidence="2" type="ORF">Acr_29g0002610</name>
</gene>
<comment type="caution">
    <text evidence="2">The sequence shown here is derived from an EMBL/GenBank/DDBJ whole genome shotgun (WGS) entry which is preliminary data.</text>
</comment>
<feature type="transmembrane region" description="Helical" evidence="1">
    <location>
        <begin position="367"/>
        <end position="387"/>
    </location>
</feature>
<dbReference type="InterPro" id="IPR017946">
    <property type="entry name" value="PLC-like_Pdiesterase_TIM-brl"/>
</dbReference>
<accession>A0A7J0HDE6</accession>